<proteinExistence type="predicted"/>
<dbReference type="STRING" id="1977882.B9T28_10845"/>
<evidence type="ECO:0000259" key="2">
    <source>
        <dbReference type="Pfam" id="PF13387"/>
    </source>
</evidence>
<sequence length="358" mass="41676">MHNIGKKEFFHALGMGLLHSLISLLVILSSIWLCLAIWIQQPGGWLLSRIMLAIWIIFSLSILGIYIGKSGLSRRKDLFIYILAFIGSLFWYFNIPAQQDRDWSPDVARLLSYEKQGNIVTLHNIRNFTWYSEDKFDQHWDTRRYNLEHISGINIITSYWMGPQIAHTLVSFDFTDQKPLVFSIEIRKEKSESFSALGGFFRKFELSLVAADEQDIVYTRSNIRGEQVYFFPIKMPKAEMQALFLEYLKKSDELGVEPKWYNTLTSNCTTIVFDMIQAISPQQLPTDYRLLASGYLPNYLYDLGAISHQWSMKEWYQYSHVNPKTQNFKSSPPTDRLSYSEIIRTGLPVVQQNLSSKK</sequence>
<dbReference type="AlphaFoldDB" id="A0A1Y3CGE5"/>
<feature type="transmembrane region" description="Helical" evidence="1">
    <location>
        <begin position="45"/>
        <end position="66"/>
    </location>
</feature>
<feature type="transmembrane region" description="Helical" evidence="1">
    <location>
        <begin position="78"/>
        <end position="95"/>
    </location>
</feature>
<evidence type="ECO:0000313" key="4">
    <source>
        <dbReference type="Proteomes" id="UP000242765"/>
    </source>
</evidence>
<gene>
    <name evidence="3" type="ORF">B9T28_10845</name>
</gene>
<feature type="domain" description="Lnb N-terminal periplasmic" evidence="2">
    <location>
        <begin position="138"/>
        <end position="294"/>
    </location>
</feature>
<dbReference type="Pfam" id="PF13387">
    <property type="entry name" value="Lnb_N"/>
    <property type="match status" value="1"/>
</dbReference>
<evidence type="ECO:0000256" key="1">
    <source>
        <dbReference type="SAM" id="Phobius"/>
    </source>
</evidence>
<dbReference type="InterPro" id="IPR025178">
    <property type="entry name" value="Lnb_N"/>
</dbReference>
<dbReference type="Proteomes" id="UP000242765">
    <property type="component" value="Unassembled WGS sequence"/>
</dbReference>
<dbReference type="RefSeq" id="WP_086204003.1">
    <property type="nucleotide sequence ID" value="NZ_NEGB01000006.1"/>
</dbReference>
<organism evidence="3 4">
    <name type="scientific">Acinetobacter silvestris</name>
    <dbReference type="NCBI Taxonomy" id="1977882"/>
    <lineage>
        <taxon>Bacteria</taxon>
        <taxon>Pseudomonadati</taxon>
        <taxon>Pseudomonadota</taxon>
        <taxon>Gammaproteobacteria</taxon>
        <taxon>Moraxellales</taxon>
        <taxon>Moraxellaceae</taxon>
        <taxon>Acinetobacter</taxon>
    </lineage>
</organism>
<feature type="transmembrane region" description="Helical" evidence="1">
    <location>
        <begin position="12"/>
        <end position="39"/>
    </location>
</feature>
<dbReference type="EMBL" id="NEGB01000006">
    <property type="protein sequence ID" value="OTG64694.1"/>
    <property type="molecule type" value="Genomic_DNA"/>
</dbReference>
<keyword evidence="1" id="KW-0812">Transmembrane</keyword>
<name>A0A1Y3CGE5_9GAMM</name>
<accession>A0A1Y3CGE5</accession>
<protein>
    <recommendedName>
        <fullName evidence="2">Lnb N-terminal periplasmic domain-containing protein</fullName>
    </recommendedName>
</protein>
<comment type="caution">
    <text evidence="3">The sequence shown here is derived from an EMBL/GenBank/DDBJ whole genome shotgun (WGS) entry which is preliminary data.</text>
</comment>
<dbReference type="OrthoDB" id="274718at2"/>
<keyword evidence="4" id="KW-1185">Reference proteome</keyword>
<evidence type="ECO:0000313" key="3">
    <source>
        <dbReference type="EMBL" id="OTG64694.1"/>
    </source>
</evidence>
<keyword evidence="1" id="KW-0472">Membrane</keyword>
<keyword evidence="1" id="KW-1133">Transmembrane helix</keyword>
<reference evidence="3 4" key="1">
    <citation type="submission" date="2017-04" db="EMBL/GenBank/DDBJ databases">
        <title>High diversity of culturable Acinetobacter species in natural soil and water ecosystems.</title>
        <authorList>
            <person name="Nemec A."/>
            <person name="Radolfova-Krizova L."/>
        </authorList>
    </citation>
    <scope>NUCLEOTIDE SEQUENCE [LARGE SCALE GENOMIC DNA]</scope>
    <source>
        <strain evidence="3 4">ANC 4999</strain>
    </source>
</reference>